<dbReference type="PATRIC" id="fig|291169.3.peg.1511"/>
<evidence type="ECO:0000256" key="3">
    <source>
        <dbReference type="ARBA" id="ARBA00022603"/>
    </source>
</evidence>
<keyword evidence="1 6" id="KW-0963">Cytoplasm</keyword>
<dbReference type="PROSITE" id="PS01261">
    <property type="entry name" value="UPF0020"/>
    <property type="match status" value="1"/>
</dbReference>
<dbReference type="CDD" id="cd11715">
    <property type="entry name" value="THUMP_AdoMetMT"/>
    <property type="match status" value="1"/>
</dbReference>
<dbReference type="Pfam" id="PF10672">
    <property type="entry name" value="Methyltrans_SAM"/>
    <property type="match status" value="1"/>
</dbReference>
<dbReference type="Pfam" id="PF01170">
    <property type="entry name" value="UPF0020"/>
    <property type="match status" value="1"/>
</dbReference>
<protein>
    <recommendedName>
        <fullName evidence="6">Ribosomal RNA large subunit methyltransferase K/L</fullName>
    </recommendedName>
    <domain>
        <recommendedName>
            <fullName evidence="6">23S rRNA m2G2445 methyltransferase</fullName>
            <ecNumber evidence="6">2.1.1.173</ecNumber>
        </recommendedName>
        <alternativeName>
            <fullName evidence="6">rRNA (guanine-N(2)-)-methyltransferase RlmL</fullName>
        </alternativeName>
    </domain>
    <domain>
        <recommendedName>
            <fullName evidence="6">23S rRNA m7G2069 methyltransferase</fullName>
            <ecNumber evidence="6">2.1.1.264</ecNumber>
        </recommendedName>
        <alternativeName>
            <fullName evidence="6">rRNA (guanine-N(7)-)-methyltransferase RlmK</fullName>
        </alternativeName>
    </domain>
</protein>
<keyword evidence="5 6" id="KW-0949">S-adenosyl-L-methionine</keyword>
<dbReference type="InterPro" id="IPR004114">
    <property type="entry name" value="THUMP_dom"/>
</dbReference>
<dbReference type="Gene3D" id="3.40.50.150">
    <property type="entry name" value="Vaccinia Virus protein VP39"/>
    <property type="match status" value="2"/>
</dbReference>
<dbReference type="PIRSF" id="PIRSF037618">
    <property type="entry name" value="RNA_Mtase_bacteria_prd"/>
    <property type="match status" value="1"/>
</dbReference>
<dbReference type="GO" id="GO:0005737">
    <property type="term" value="C:cytoplasm"/>
    <property type="evidence" value="ECO:0007669"/>
    <property type="project" value="UniProtKB-SubCell"/>
</dbReference>
<dbReference type="EMBL" id="MCRI01000013">
    <property type="protein sequence ID" value="ODN66809.1"/>
    <property type="molecule type" value="Genomic_DNA"/>
</dbReference>
<comment type="catalytic activity">
    <reaction evidence="6">
        <text>guanosine(2445) in 23S rRNA + S-adenosyl-L-methionine = N(2)-methylguanosine(2445) in 23S rRNA + S-adenosyl-L-homocysteine + H(+)</text>
        <dbReference type="Rhea" id="RHEA:42740"/>
        <dbReference type="Rhea" id="RHEA-COMP:10215"/>
        <dbReference type="Rhea" id="RHEA-COMP:10216"/>
        <dbReference type="ChEBI" id="CHEBI:15378"/>
        <dbReference type="ChEBI" id="CHEBI:57856"/>
        <dbReference type="ChEBI" id="CHEBI:59789"/>
        <dbReference type="ChEBI" id="CHEBI:74269"/>
        <dbReference type="ChEBI" id="CHEBI:74481"/>
        <dbReference type="EC" id="2.1.1.173"/>
    </reaction>
</comment>
<comment type="caution">
    <text evidence="10">The sequence shown here is derived from an EMBL/GenBank/DDBJ whole genome shotgun (WGS) entry which is preliminary data.</text>
</comment>
<comment type="function">
    <text evidence="6">Specifically methylates the guanine in position 2445 (m2G2445) and the guanine in position 2069 (m7G2069) of 23S rRNA.</text>
</comment>
<evidence type="ECO:0000256" key="7">
    <source>
        <dbReference type="PROSITE-ProRule" id="PRU00529"/>
    </source>
</evidence>
<keyword evidence="3 6" id="KW-0489">Methyltransferase</keyword>
<dbReference type="PRINTS" id="PR00507">
    <property type="entry name" value="N12N6MTFRASE"/>
</dbReference>
<comment type="similarity">
    <text evidence="6">Belongs to the methyltransferase superfamily. RlmKL family.</text>
</comment>
<evidence type="ECO:0000256" key="6">
    <source>
        <dbReference type="HAMAP-Rule" id="MF_01858"/>
    </source>
</evidence>
<dbReference type="PANTHER" id="PTHR47313:SF1">
    <property type="entry name" value="RIBOSOMAL RNA LARGE SUBUNIT METHYLTRANSFERASE K_L"/>
    <property type="match status" value="1"/>
</dbReference>
<dbReference type="SUPFAM" id="SSF53335">
    <property type="entry name" value="S-adenosyl-L-methionine-dependent methyltransferases"/>
    <property type="match status" value="2"/>
</dbReference>
<dbReference type="EC" id="2.1.1.173" evidence="6"/>
<dbReference type="Pfam" id="PF22020">
    <property type="entry name" value="RlmL_1st"/>
    <property type="match status" value="1"/>
</dbReference>
<proteinExistence type="inferred from homology"/>
<evidence type="ECO:0000313" key="11">
    <source>
        <dbReference type="Proteomes" id="UP000094379"/>
    </source>
</evidence>
<dbReference type="Gene3D" id="3.30.2130.30">
    <property type="match status" value="1"/>
</dbReference>
<dbReference type="InterPro" id="IPR000241">
    <property type="entry name" value="RlmKL-like_Mtase"/>
</dbReference>
<dbReference type="InterPro" id="IPR017244">
    <property type="entry name" value="23SrRNA_methyltr_KL"/>
</dbReference>
<keyword evidence="11" id="KW-1185">Reference proteome</keyword>
<name>A0A1E3GRZ1_9GAMM</name>
<dbReference type="CDD" id="cd02440">
    <property type="entry name" value="AdoMet_MTases"/>
    <property type="match status" value="1"/>
</dbReference>
<accession>A0A1E3GRZ1</accession>
<dbReference type="NCBIfam" id="NF008748">
    <property type="entry name" value="PRK11783.1"/>
    <property type="match status" value="1"/>
</dbReference>
<evidence type="ECO:0000256" key="8">
    <source>
        <dbReference type="SAM" id="MobiDB-lite"/>
    </source>
</evidence>
<dbReference type="InterPro" id="IPR002052">
    <property type="entry name" value="DNA_methylase_N6_adenine_CS"/>
</dbReference>
<feature type="region of interest" description="Disordered" evidence="8">
    <location>
        <begin position="390"/>
        <end position="424"/>
    </location>
</feature>
<dbReference type="AlphaFoldDB" id="A0A1E3GRZ1"/>
<dbReference type="GO" id="GO:0070043">
    <property type="term" value="F:rRNA (guanine-N7-)-methyltransferase activity"/>
    <property type="evidence" value="ECO:0007669"/>
    <property type="project" value="UniProtKB-UniRule"/>
</dbReference>
<dbReference type="Pfam" id="PF02926">
    <property type="entry name" value="THUMP"/>
    <property type="match status" value="1"/>
</dbReference>
<dbReference type="InterPro" id="IPR054170">
    <property type="entry name" value="RlmL_1st"/>
</dbReference>
<feature type="domain" description="THUMP" evidence="9">
    <location>
        <begin position="45"/>
        <end position="157"/>
    </location>
</feature>
<dbReference type="InterPro" id="IPR019614">
    <property type="entry name" value="SAM-dep_methyl-trfase"/>
</dbReference>
<evidence type="ECO:0000256" key="1">
    <source>
        <dbReference type="ARBA" id="ARBA00022490"/>
    </source>
</evidence>
<dbReference type="Gene3D" id="3.30.750.80">
    <property type="entry name" value="RNA methyltransferase domain (HRMD) like"/>
    <property type="match status" value="1"/>
</dbReference>
<comment type="catalytic activity">
    <reaction evidence="6">
        <text>guanosine(2069) in 23S rRNA + S-adenosyl-L-methionine = N(2)-methylguanosine(2069) in 23S rRNA + S-adenosyl-L-homocysteine + H(+)</text>
        <dbReference type="Rhea" id="RHEA:43772"/>
        <dbReference type="Rhea" id="RHEA-COMP:10688"/>
        <dbReference type="Rhea" id="RHEA-COMP:10689"/>
        <dbReference type="ChEBI" id="CHEBI:15378"/>
        <dbReference type="ChEBI" id="CHEBI:57856"/>
        <dbReference type="ChEBI" id="CHEBI:59789"/>
        <dbReference type="ChEBI" id="CHEBI:74269"/>
        <dbReference type="ChEBI" id="CHEBI:74481"/>
        <dbReference type="EC" id="2.1.1.264"/>
    </reaction>
</comment>
<dbReference type="InterPro" id="IPR029063">
    <property type="entry name" value="SAM-dependent_MTases_sf"/>
</dbReference>
<reference evidence="10 11" key="1">
    <citation type="submission" date="2016-07" db="EMBL/GenBank/DDBJ databases">
        <title>Draft Genome Sequence of Methylophaga muralis Bur 1.</title>
        <authorList>
            <person name="Vasilenko O.V."/>
            <person name="Doronina N.V."/>
            <person name="Shmareva M.N."/>
            <person name="Tarlachkov S.V."/>
            <person name="Mustakhimov I."/>
            <person name="Trotsenko Y.A."/>
        </authorList>
    </citation>
    <scope>NUCLEOTIDE SEQUENCE [LARGE SCALE GENOMIC DNA]</scope>
    <source>
        <strain evidence="10 11">Bur 1</strain>
    </source>
</reference>
<dbReference type="RefSeq" id="WP_069295973.1">
    <property type="nucleotide sequence ID" value="NZ_MCRI01000013.1"/>
</dbReference>
<dbReference type="InterPro" id="IPR053943">
    <property type="entry name" value="RlmKL-like_Mtase_CS"/>
</dbReference>
<dbReference type="PANTHER" id="PTHR47313">
    <property type="entry name" value="RIBOSOMAL RNA LARGE SUBUNIT METHYLTRANSFERASE K/L"/>
    <property type="match status" value="1"/>
</dbReference>
<evidence type="ECO:0000259" key="9">
    <source>
        <dbReference type="PROSITE" id="PS51165"/>
    </source>
</evidence>
<dbReference type="Proteomes" id="UP000094379">
    <property type="component" value="Unassembled WGS sequence"/>
</dbReference>
<comment type="subcellular location">
    <subcellularLocation>
        <location evidence="6">Cytoplasm</location>
    </subcellularLocation>
</comment>
<sequence>MTKHKFTVTAARGMLPLLEAELKQIGIKQFKTEAGSIRFTGSLKEAYQVCLWSRVAVRVLMPIAHFSAETTDQLYNGIKELAWEEHIDAEDTTLAIDFNSFRSKIHHTQFGAQKVKDAIVDRLRDLFGTRPSVDLHQPDLRVNVYLKHNQAIVSLDLSGESLHKRGYRVSQTNAPIKEHLAAAILLSAEWPKLAREGWALLDPMCGSGTFLIEAALMAADIAPGLQRDYFGFLYWKQHDKVAWQQLKADAERRRLSGLARLPMIMGGDQDKTAVTAAQANIEAAGLSDRIQVIHRDLQNWTTVAQTLPEVGLLVSNPPYGQRIGDTNSLHDIYENLGDLVNQHLPAWRTTIITDNAQLGKFTGLTMFDSKPFDNGPIACEVLSYRAPKPLRRDAKPVQQEMAASPSPWDKTPKSKPKPVASSDVVENVSPQAEMFANRLKKNVRHLAKWARKNQLDCYRVYDADLPDYAVAIDIYGDYVHVQEYAPPADIDPLKASERLDEVMQIIPAVLGVNKDKVALKLRQKQRGSNQYESQAALRQRFEVRENDLRFWINLTDYLDTGLFLDHRITRQMLAETSRGKAFLNLFAYTGSATVYAAAGGAKSTTTVDMSNTYLGWAKDNMQLNNFVGEQHQFIRADVLAWLNDPATKELRFDLIFVDPPTFSNSNKMEGVFDIQRDYIDMLYKVAGMLNQGGEIFFSTNRRDFKLDGSALKGLDIKDISKATLPIDFERNSKIHYCWKIQKST</sequence>
<dbReference type="PROSITE" id="PS51165">
    <property type="entry name" value="THUMP"/>
    <property type="match status" value="1"/>
</dbReference>
<evidence type="ECO:0000256" key="5">
    <source>
        <dbReference type="ARBA" id="ARBA00022691"/>
    </source>
</evidence>
<evidence type="ECO:0000256" key="2">
    <source>
        <dbReference type="ARBA" id="ARBA00022552"/>
    </source>
</evidence>
<keyword evidence="7" id="KW-0694">RNA-binding</keyword>
<keyword evidence="4 6" id="KW-0808">Transferase</keyword>
<evidence type="ECO:0000313" key="10">
    <source>
        <dbReference type="EMBL" id="ODN66809.1"/>
    </source>
</evidence>
<dbReference type="GO" id="GO:0052915">
    <property type="term" value="F:23S rRNA (guanine(2445)-N(2))-methyltransferase activity"/>
    <property type="evidence" value="ECO:0007669"/>
    <property type="project" value="UniProtKB-UniRule"/>
</dbReference>
<keyword evidence="2 6" id="KW-0698">rRNA processing</keyword>
<dbReference type="STRING" id="291169.A9E74_01506"/>
<dbReference type="HAMAP" id="MF_01858">
    <property type="entry name" value="23SrRNA_methyltr_KL"/>
    <property type="match status" value="1"/>
</dbReference>
<dbReference type="GO" id="GO:0003723">
    <property type="term" value="F:RNA binding"/>
    <property type="evidence" value="ECO:0007669"/>
    <property type="project" value="UniProtKB-UniRule"/>
</dbReference>
<dbReference type="PROSITE" id="PS00092">
    <property type="entry name" value="N6_MTASE"/>
    <property type="match status" value="1"/>
</dbReference>
<dbReference type="EC" id="2.1.1.264" evidence="6"/>
<gene>
    <name evidence="6 10" type="primary">rlmL</name>
    <name evidence="10" type="ORF">A9E74_01506</name>
</gene>
<organism evidence="10 11">
    <name type="scientific">Methylophaga muralis</name>
    <dbReference type="NCBI Taxonomy" id="291169"/>
    <lineage>
        <taxon>Bacteria</taxon>
        <taxon>Pseudomonadati</taxon>
        <taxon>Pseudomonadota</taxon>
        <taxon>Gammaproteobacteria</taxon>
        <taxon>Thiotrichales</taxon>
        <taxon>Piscirickettsiaceae</taxon>
        <taxon>Methylophaga</taxon>
    </lineage>
</organism>
<evidence type="ECO:0000256" key="4">
    <source>
        <dbReference type="ARBA" id="ARBA00022679"/>
    </source>
</evidence>
<dbReference type="SMART" id="SM00981">
    <property type="entry name" value="THUMP"/>
    <property type="match status" value="1"/>
</dbReference>